<evidence type="ECO:0000256" key="13">
    <source>
        <dbReference type="ARBA" id="ARBA00061570"/>
    </source>
</evidence>
<evidence type="ECO:0000256" key="4">
    <source>
        <dbReference type="ARBA" id="ARBA00022692"/>
    </source>
</evidence>
<dbReference type="Gene3D" id="1.20.58.760">
    <property type="entry name" value="Peptidase M41"/>
    <property type="match status" value="1"/>
</dbReference>
<dbReference type="GO" id="GO:0004176">
    <property type="term" value="F:ATP-dependent peptidase activity"/>
    <property type="evidence" value="ECO:0007669"/>
    <property type="project" value="InterPro"/>
</dbReference>
<dbReference type="SMART" id="SM00382">
    <property type="entry name" value="AAA"/>
    <property type="match status" value="1"/>
</dbReference>
<evidence type="ECO:0000313" key="18">
    <source>
        <dbReference type="Proteomes" id="UP000178240"/>
    </source>
</evidence>
<dbReference type="FunFam" id="3.40.50.300:FF:000001">
    <property type="entry name" value="ATP-dependent zinc metalloprotease FtsH"/>
    <property type="match status" value="1"/>
</dbReference>
<dbReference type="Pfam" id="PF01434">
    <property type="entry name" value="Peptidase_M41"/>
    <property type="match status" value="1"/>
</dbReference>
<protein>
    <recommendedName>
        <fullName evidence="14">ATP-dependent zinc metalloprotease FtsH</fullName>
        <ecNumber evidence="14">3.4.24.-</ecNumber>
    </recommendedName>
</protein>
<dbReference type="InterPro" id="IPR000642">
    <property type="entry name" value="Peptidase_M41"/>
</dbReference>
<evidence type="ECO:0000256" key="6">
    <source>
        <dbReference type="ARBA" id="ARBA00022741"/>
    </source>
</evidence>
<keyword evidence="17" id="KW-0131">Cell cycle</keyword>
<evidence type="ECO:0000259" key="16">
    <source>
        <dbReference type="SMART" id="SM00382"/>
    </source>
</evidence>
<dbReference type="GO" id="GO:0016887">
    <property type="term" value="F:ATP hydrolysis activity"/>
    <property type="evidence" value="ECO:0007669"/>
    <property type="project" value="UniProtKB-UniRule"/>
</dbReference>
<dbReference type="SUPFAM" id="SSF140990">
    <property type="entry name" value="FtsH protease domain-like"/>
    <property type="match status" value="1"/>
</dbReference>
<dbReference type="InterPro" id="IPR003959">
    <property type="entry name" value="ATPase_AAA_core"/>
</dbReference>
<dbReference type="CDD" id="cd19501">
    <property type="entry name" value="RecA-like_FtsH"/>
    <property type="match status" value="1"/>
</dbReference>
<dbReference type="InterPro" id="IPR027417">
    <property type="entry name" value="P-loop_NTPase"/>
</dbReference>
<dbReference type="AlphaFoldDB" id="A0A1G1Y1W3"/>
<evidence type="ECO:0000256" key="2">
    <source>
        <dbReference type="ARBA" id="ARBA00010044"/>
    </source>
</evidence>
<comment type="subunit">
    <text evidence="14">Homohexamer.</text>
</comment>
<dbReference type="InterPro" id="IPR003593">
    <property type="entry name" value="AAA+_ATPase"/>
</dbReference>
<dbReference type="EMBL" id="MHIE01000005">
    <property type="protein sequence ID" value="OGY46323.1"/>
    <property type="molecule type" value="Genomic_DNA"/>
</dbReference>
<dbReference type="InterPro" id="IPR005936">
    <property type="entry name" value="FtsH"/>
</dbReference>
<organism evidence="17 18">
    <name type="scientific">Candidatus Buchananbacteria bacterium RIFCSPHIGHO2_01_FULL_44_11</name>
    <dbReference type="NCBI Taxonomy" id="1797535"/>
    <lineage>
        <taxon>Bacteria</taxon>
        <taxon>Candidatus Buchananiibacteriota</taxon>
    </lineage>
</organism>
<comment type="function">
    <text evidence="14">Acts as a processive, ATP-dependent zinc metallopeptidase for both cytoplasmic and membrane proteins. Plays a role in the quality control of integral membrane proteins.</text>
</comment>
<evidence type="ECO:0000256" key="7">
    <source>
        <dbReference type="ARBA" id="ARBA00022801"/>
    </source>
</evidence>
<evidence type="ECO:0000256" key="1">
    <source>
        <dbReference type="ARBA" id="ARBA00004370"/>
    </source>
</evidence>
<feature type="binding site" evidence="14">
    <location>
        <begin position="204"/>
        <end position="211"/>
    </location>
    <ligand>
        <name>ATP</name>
        <dbReference type="ChEBI" id="CHEBI:30616"/>
    </ligand>
</feature>
<dbReference type="InterPro" id="IPR041569">
    <property type="entry name" value="AAA_lid_3"/>
</dbReference>
<dbReference type="GO" id="GO:0008270">
    <property type="term" value="F:zinc ion binding"/>
    <property type="evidence" value="ECO:0007669"/>
    <property type="project" value="UniProtKB-UniRule"/>
</dbReference>
<feature type="binding site" evidence="14">
    <location>
        <position position="430"/>
    </location>
    <ligand>
        <name>Zn(2+)</name>
        <dbReference type="ChEBI" id="CHEBI:29105"/>
        <note>catalytic</note>
    </ligand>
</feature>
<keyword evidence="6 14" id="KW-0547">Nucleotide-binding</keyword>
<dbReference type="Pfam" id="PF00004">
    <property type="entry name" value="AAA"/>
    <property type="match status" value="1"/>
</dbReference>
<keyword evidence="10 14" id="KW-1133">Transmembrane helix</keyword>
<dbReference type="GO" id="GO:0006508">
    <property type="term" value="P:proteolysis"/>
    <property type="evidence" value="ECO:0007669"/>
    <property type="project" value="UniProtKB-KW"/>
</dbReference>
<dbReference type="GO" id="GO:0005524">
    <property type="term" value="F:ATP binding"/>
    <property type="evidence" value="ECO:0007669"/>
    <property type="project" value="UniProtKB-UniRule"/>
</dbReference>
<dbReference type="GO" id="GO:0051301">
    <property type="term" value="P:cell division"/>
    <property type="evidence" value="ECO:0007669"/>
    <property type="project" value="UniProtKB-KW"/>
</dbReference>
<dbReference type="PANTHER" id="PTHR23076">
    <property type="entry name" value="METALLOPROTEASE M41 FTSH"/>
    <property type="match status" value="1"/>
</dbReference>
<sequence>MKNFAKNFLIIFLIFVFISSLFSFYIAPEKEKEQIGILAVVEKINLGQVDSIKIIDNQLIIGLKDGTEVEAAKEVNEPLSTLLKNFNVDPEKLKEVKISVEEDRSLNFWLAALLPFLLPFLIIAAFIYFMMRQVQGANSKALMFGQSRARESSPQDRRNRVTFKDVAGVREAKEELKEIIDFLKNSRKFTNLGARIPRGVLLVGPPGTGKTLLARAVAGEANVPFFSISGSEFVEMFVGVGASRVRDLFKKAKKNSPCIVFVDELDAVGRQRGAGLGGSNDEREQTLNQILVEMDGFDVETNIIVMAATNRPDILDPALLRPGRFDRRVILDFPDINDREEILQVHARKKPLAKDVNLRRVAERTPGFTGADLNNLLNEAALLAARRDKTKIELIDILESIEKVMLGPERKGRVVQDKEKKITAYHEAGHALLAHELAGADPVQKVSIISRGRAAGYTLKMPEHDKNFHSRSEFIDELAVLLAGYTAEKEIFGDITTGASNDLKVATKLAKRLITEYGMSEALGARTFGDREELIFLGREITEQRDYSEKVAEAIDKEISLLIGDAVKTAREVIKKMRPKMEEIVRILLEKETIERDEFEAIFTSGPKVNPKPAAVIASR</sequence>
<feature type="binding site" evidence="14">
    <location>
        <position position="426"/>
    </location>
    <ligand>
        <name>Zn(2+)</name>
        <dbReference type="ChEBI" id="CHEBI:29105"/>
        <note>catalytic</note>
    </ligand>
</feature>
<dbReference type="GO" id="GO:0004222">
    <property type="term" value="F:metalloendopeptidase activity"/>
    <property type="evidence" value="ECO:0007669"/>
    <property type="project" value="InterPro"/>
</dbReference>
<evidence type="ECO:0000256" key="8">
    <source>
        <dbReference type="ARBA" id="ARBA00022833"/>
    </source>
</evidence>
<evidence type="ECO:0000256" key="3">
    <source>
        <dbReference type="ARBA" id="ARBA00022670"/>
    </source>
</evidence>
<proteinExistence type="inferred from homology"/>
<evidence type="ECO:0000256" key="14">
    <source>
        <dbReference type="HAMAP-Rule" id="MF_01458"/>
    </source>
</evidence>
<keyword evidence="5 14" id="KW-0479">Metal-binding</keyword>
<keyword evidence="4 14" id="KW-0812">Transmembrane</keyword>
<dbReference type="STRING" id="1797535.A2744_01755"/>
<keyword evidence="17" id="KW-0132">Cell division</keyword>
<evidence type="ECO:0000313" key="17">
    <source>
        <dbReference type="EMBL" id="OGY46323.1"/>
    </source>
</evidence>
<comment type="similarity">
    <text evidence="15">Belongs to the AAA ATPase family.</text>
</comment>
<keyword evidence="3 14" id="KW-0645">Protease</keyword>
<comment type="similarity">
    <text evidence="13 14">In the central section; belongs to the AAA ATPase family.</text>
</comment>
<keyword evidence="7 14" id="KW-0378">Hydrolase</keyword>
<dbReference type="FunFam" id="1.10.8.60:FF:000001">
    <property type="entry name" value="ATP-dependent zinc metalloprotease FtsH"/>
    <property type="match status" value="1"/>
</dbReference>
<feature type="transmembrane region" description="Helical" evidence="14">
    <location>
        <begin position="108"/>
        <end position="130"/>
    </location>
</feature>
<evidence type="ECO:0000256" key="5">
    <source>
        <dbReference type="ARBA" id="ARBA00022723"/>
    </source>
</evidence>
<keyword evidence="14" id="KW-1003">Cell membrane</keyword>
<feature type="active site" evidence="14">
    <location>
        <position position="427"/>
    </location>
</feature>
<dbReference type="HAMAP" id="MF_01458">
    <property type="entry name" value="FtsH"/>
    <property type="match status" value="1"/>
</dbReference>
<evidence type="ECO:0000256" key="9">
    <source>
        <dbReference type="ARBA" id="ARBA00022840"/>
    </source>
</evidence>
<dbReference type="InterPro" id="IPR003960">
    <property type="entry name" value="ATPase_AAA_CS"/>
</dbReference>
<dbReference type="Gene3D" id="1.10.8.60">
    <property type="match status" value="1"/>
</dbReference>
<dbReference type="Gene3D" id="3.40.50.300">
    <property type="entry name" value="P-loop containing nucleotide triphosphate hydrolases"/>
    <property type="match status" value="1"/>
</dbReference>
<dbReference type="Pfam" id="PF17862">
    <property type="entry name" value="AAA_lid_3"/>
    <property type="match status" value="1"/>
</dbReference>
<comment type="cofactor">
    <cofactor evidence="14">
        <name>Zn(2+)</name>
        <dbReference type="ChEBI" id="CHEBI:29105"/>
    </cofactor>
    <text evidence="14">Binds 1 zinc ion per subunit.</text>
</comment>
<feature type="binding site" evidence="14">
    <location>
        <position position="502"/>
    </location>
    <ligand>
        <name>Zn(2+)</name>
        <dbReference type="ChEBI" id="CHEBI:29105"/>
        <note>catalytic</note>
    </ligand>
</feature>
<evidence type="ECO:0000256" key="12">
    <source>
        <dbReference type="ARBA" id="ARBA00023136"/>
    </source>
</evidence>
<gene>
    <name evidence="14" type="primary">ftsH</name>
    <name evidence="17" type="ORF">A2744_01755</name>
</gene>
<dbReference type="PANTHER" id="PTHR23076:SF97">
    <property type="entry name" value="ATP-DEPENDENT ZINC METALLOPROTEASE YME1L1"/>
    <property type="match status" value="1"/>
</dbReference>
<dbReference type="EC" id="3.4.24.-" evidence="14"/>
<keyword evidence="12 14" id="KW-0472">Membrane</keyword>
<comment type="caution">
    <text evidence="17">The sequence shown here is derived from an EMBL/GenBank/DDBJ whole genome shotgun (WGS) entry which is preliminary data.</text>
</comment>
<keyword evidence="9 14" id="KW-0067">ATP-binding</keyword>
<feature type="transmembrane region" description="Helical" evidence="14">
    <location>
        <begin position="7"/>
        <end position="27"/>
    </location>
</feature>
<evidence type="ECO:0000256" key="15">
    <source>
        <dbReference type="RuleBase" id="RU003651"/>
    </source>
</evidence>
<dbReference type="InterPro" id="IPR037219">
    <property type="entry name" value="Peptidase_M41-like"/>
</dbReference>
<dbReference type="FunFam" id="1.20.58.760:FF:000001">
    <property type="entry name" value="ATP-dependent zinc metalloprotease FtsH"/>
    <property type="match status" value="1"/>
</dbReference>
<reference evidence="17 18" key="1">
    <citation type="journal article" date="2016" name="Nat. Commun.">
        <title>Thousands of microbial genomes shed light on interconnected biogeochemical processes in an aquifer system.</title>
        <authorList>
            <person name="Anantharaman K."/>
            <person name="Brown C.T."/>
            <person name="Hug L.A."/>
            <person name="Sharon I."/>
            <person name="Castelle C.J."/>
            <person name="Probst A.J."/>
            <person name="Thomas B.C."/>
            <person name="Singh A."/>
            <person name="Wilkins M.J."/>
            <person name="Karaoz U."/>
            <person name="Brodie E.L."/>
            <person name="Williams K.H."/>
            <person name="Hubbard S.S."/>
            <person name="Banfield J.F."/>
        </authorList>
    </citation>
    <scope>NUCLEOTIDE SEQUENCE [LARGE SCALE GENOMIC DNA]</scope>
</reference>
<dbReference type="GO" id="GO:0030163">
    <property type="term" value="P:protein catabolic process"/>
    <property type="evidence" value="ECO:0007669"/>
    <property type="project" value="UniProtKB-UniRule"/>
</dbReference>
<name>A0A1G1Y1W3_9BACT</name>
<comment type="similarity">
    <text evidence="2 14">In the C-terminal section; belongs to the peptidase M41 family.</text>
</comment>
<keyword evidence="8 14" id="KW-0862">Zinc</keyword>
<accession>A0A1G1Y1W3</accession>
<dbReference type="NCBIfam" id="TIGR01241">
    <property type="entry name" value="FtsH_fam"/>
    <property type="match status" value="1"/>
</dbReference>
<dbReference type="PROSITE" id="PS00674">
    <property type="entry name" value="AAA"/>
    <property type="match status" value="1"/>
</dbReference>
<keyword evidence="11 14" id="KW-0482">Metalloprotease</keyword>
<comment type="subcellular location">
    <subcellularLocation>
        <location evidence="14">Cell membrane</location>
        <topology evidence="14">Multi-pass membrane protein</topology>
        <orientation evidence="14">Cytoplasmic side</orientation>
    </subcellularLocation>
    <subcellularLocation>
        <location evidence="1">Membrane</location>
    </subcellularLocation>
</comment>
<evidence type="ECO:0000256" key="10">
    <source>
        <dbReference type="ARBA" id="ARBA00022989"/>
    </source>
</evidence>
<evidence type="ECO:0000256" key="11">
    <source>
        <dbReference type="ARBA" id="ARBA00023049"/>
    </source>
</evidence>
<feature type="domain" description="AAA+ ATPase" evidence="16">
    <location>
        <begin position="196"/>
        <end position="335"/>
    </location>
</feature>
<dbReference type="SUPFAM" id="SSF52540">
    <property type="entry name" value="P-loop containing nucleoside triphosphate hydrolases"/>
    <property type="match status" value="1"/>
</dbReference>
<dbReference type="Proteomes" id="UP000178240">
    <property type="component" value="Unassembled WGS sequence"/>
</dbReference>
<dbReference type="GO" id="GO:0005886">
    <property type="term" value="C:plasma membrane"/>
    <property type="evidence" value="ECO:0007669"/>
    <property type="project" value="UniProtKB-SubCell"/>
</dbReference>